<dbReference type="RefSeq" id="WP_228353481.1">
    <property type="nucleotide sequence ID" value="NZ_JACEGA010000001.1"/>
</dbReference>
<evidence type="ECO:0000256" key="5">
    <source>
        <dbReference type="ARBA" id="ARBA00022801"/>
    </source>
</evidence>
<evidence type="ECO:0000256" key="2">
    <source>
        <dbReference type="ARBA" id="ARBA00007186"/>
    </source>
</evidence>
<dbReference type="EMBL" id="JACEGA010000001">
    <property type="protein sequence ID" value="MBB2183863.1"/>
    <property type="molecule type" value="Genomic_DNA"/>
</dbReference>
<dbReference type="SMART" id="SM00813">
    <property type="entry name" value="Alpha-L-AF_C"/>
    <property type="match status" value="1"/>
</dbReference>
<dbReference type="PANTHER" id="PTHR31776:SF0">
    <property type="entry name" value="ALPHA-L-ARABINOFURANOSIDASE 1"/>
    <property type="match status" value="1"/>
</dbReference>
<dbReference type="PANTHER" id="PTHR31776">
    <property type="entry name" value="ALPHA-L-ARABINOFURANOSIDASE 1"/>
    <property type="match status" value="1"/>
</dbReference>
<evidence type="ECO:0000256" key="1">
    <source>
        <dbReference type="ARBA" id="ARBA00001462"/>
    </source>
</evidence>
<evidence type="ECO:0000256" key="6">
    <source>
        <dbReference type="ARBA" id="ARBA00023180"/>
    </source>
</evidence>
<sequence length="824" mass="94734">MGRINIKTAKKKIPVTKNLYGIFLEDINRAVDGGLYPEMLRNRSFEDSIPPIECTLEDDGYAIVSPTGWRDEFNHGEGLTRWIRQNEVPYTPIPAWYSKRTKMELDTSDTLNIHRQAALAVHFREGGIIYNTGFCGIPQKNGASYKFYMFAKAEKPIKLIVSISEGDKVYASAEITVNSNTYSLYQATLVSDGDTRKAKFMISCPMGGMLKIGFVSLMPEDTYLGHGLRKDIVEKLKDMNPRFFRFPGGCIVEGFTPSTVMRFRNTVGPVWERPGHQLMWHYRTYNGLGFHEYLQLCEDLDMEPLYVFNCGMTCQARKEVLMEGPELEDMLQDTLDAIEYAIGPVDSKWGALRAKMGHPEPFRLNMVEIGNENFGEAYEERYIKCYNAIKERYPHIRFVANTHVEKHGLPVDIVDEHYYNTTEFFAENTDMYHSYDRKGPEIFLGEVSVVRGYVGQFYGALGEAAFFTGIEKNQDIVTMVSYAPLLENVNYNAWFPNLIRFNNTECYGIPSYYVWKLFGTHRGDYIVESTEETDRIYRPVKGMASLMGAADLVYRNAVWNGTKVEISHELMGRVEESSGIFTIRTPDTQQREESSRFHGVNPDEIFVIFGEEDVTSGTFEIDIRAEQNREIILGIFSSRIPKEVYISDETHPPKDWNVGNVRPFLWRLKDGRSRLEEKEFPENVILDQEKDVKLNVDEFNRFRYTTDGKKLLLYVNDELIHEIEIPSFKALNTVVSDTDQEIIIKLVNMAEQDDEVVINLDCDVLDEYRSYLLTAHKMAENSFEYPENVHEVEHVRKGAGKNFIYKAPALSVNVLRLVKKQGGY</sequence>
<dbReference type="Pfam" id="PF22848">
    <property type="entry name" value="ASD1_dom"/>
    <property type="match status" value="1"/>
</dbReference>
<dbReference type="Gene3D" id="2.60.40.1180">
    <property type="entry name" value="Golgi alpha-mannosidase II"/>
    <property type="match status" value="1"/>
</dbReference>
<dbReference type="InterPro" id="IPR051563">
    <property type="entry name" value="Glycosyl_Hydrolase_51"/>
</dbReference>
<proteinExistence type="inferred from homology"/>
<dbReference type="EC" id="3.2.1.55" evidence="3"/>
<comment type="similarity">
    <text evidence="2">Belongs to the glycosyl hydrolase 51 family.</text>
</comment>
<protein>
    <recommendedName>
        <fullName evidence="3">non-reducing end alpha-L-arabinofuranosidase</fullName>
        <ecNumber evidence="3">3.2.1.55</ecNumber>
    </recommendedName>
</protein>
<dbReference type="InterPro" id="IPR010720">
    <property type="entry name" value="Alpha-L-AF_C"/>
</dbReference>
<reference evidence="8 9" key="1">
    <citation type="submission" date="2020-07" db="EMBL/GenBank/DDBJ databases">
        <title>Characterization and genome sequencing of isolate MD1, a novel member within the family Lachnospiraceae.</title>
        <authorList>
            <person name="Rettenmaier R."/>
            <person name="Di Bello L."/>
            <person name="Zinser C."/>
            <person name="Scheitz K."/>
            <person name="Liebl W."/>
            <person name="Zverlov V."/>
        </authorList>
    </citation>
    <scope>NUCLEOTIDE SEQUENCE [LARGE SCALE GENOMIC DNA]</scope>
    <source>
        <strain evidence="8 9">MD1</strain>
    </source>
</reference>
<dbReference type="InterPro" id="IPR017853">
    <property type="entry name" value="GH"/>
</dbReference>
<keyword evidence="6" id="KW-0325">Glycoprotein</keyword>
<evidence type="ECO:0000259" key="7">
    <source>
        <dbReference type="SMART" id="SM00813"/>
    </source>
</evidence>
<dbReference type="AlphaFoldDB" id="A0A839K1S3"/>
<keyword evidence="9" id="KW-1185">Reference proteome</keyword>
<dbReference type="GO" id="GO:0046556">
    <property type="term" value="F:alpha-L-arabinofuranosidase activity"/>
    <property type="evidence" value="ECO:0007669"/>
    <property type="project" value="UniProtKB-EC"/>
</dbReference>
<feature type="domain" description="Alpha-L-arabinofuranosidase C-terminal" evidence="7">
    <location>
        <begin position="445"/>
        <end position="811"/>
    </location>
</feature>
<dbReference type="InterPro" id="IPR055235">
    <property type="entry name" value="ASD1_cat"/>
</dbReference>
<keyword evidence="5" id="KW-0378">Hydrolase</keyword>
<gene>
    <name evidence="8" type="ORF">H0486_13370</name>
</gene>
<name>A0A839K1S3_9FIRM</name>
<evidence type="ECO:0000313" key="9">
    <source>
        <dbReference type="Proteomes" id="UP000574276"/>
    </source>
</evidence>
<keyword evidence="4" id="KW-0732">Signal</keyword>
<dbReference type="Gene3D" id="3.20.20.80">
    <property type="entry name" value="Glycosidases"/>
    <property type="match status" value="1"/>
</dbReference>
<comment type="catalytic activity">
    <reaction evidence="1">
        <text>Hydrolysis of terminal non-reducing alpha-L-arabinofuranoside residues in alpha-L-arabinosides.</text>
        <dbReference type="EC" id="3.2.1.55"/>
    </reaction>
</comment>
<dbReference type="Pfam" id="PF06964">
    <property type="entry name" value="Alpha-L-AF_C"/>
    <property type="match status" value="1"/>
</dbReference>
<dbReference type="Proteomes" id="UP000574276">
    <property type="component" value="Unassembled WGS sequence"/>
</dbReference>
<accession>A0A839K1S3</accession>
<comment type="caution">
    <text evidence="8">The sequence shown here is derived from an EMBL/GenBank/DDBJ whole genome shotgun (WGS) entry which is preliminary data.</text>
</comment>
<dbReference type="InterPro" id="IPR013780">
    <property type="entry name" value="Glyco_hydro_b"/>
</dbReference>
<dbReference type="SUPFAM" id="SSF51445">
    <property type="entry name" value="(Trans)glycosidases"/>
    <property type="match status" value="1"/>
</dbReference>
<evidence type="ECO:0000256" key="4">
    <source>
        <dbReference type="ARBA" id="ARBA00022729"/>
    </source>
</evidence>
<evidence type="ECO:0000313" key="8">
    <source>
        <dbReference type="EMBL" id="MBB2183863.1"/>
    </source>
</evidence>
<dbReference type="GO" id="GO:0046373">
    <property type="term" value="P:L-arabinose metabolic process"/>
    <property type="evidence" value="ECO:0007669"/>
    <property type="project" value="InterPro"/>
</dbReference>
<organism evidence="8 9">
    <name type="scientific">Variimorphobacter saccharofermentans</name>
    <dbReference type="NCBI Taxonomy" id="2755051"/>
    <lineage>
        <taxon>Bacteria</taxon>
        <taxon>Bacillati</taxon>
        <taxon>Bacillota</taxon>
        <taxon>Clostridia</taxon>
        <taxon>Lachnospirales</taxon>
        <taxon>Lachnospiraceae</taxon>
        <taxon>Variimorphobacter</taxon>
    </lineage>
</organism>
<evidence type="ECO:0000256" key="3">
    <source>
        <dbReference type="ARBA" id="ARBA00012670"/>
    </source>
</evidence>